<proteinExistence type="predicted"/>
<name>A0ABS0NJZ8_9ACTN</name>
<gene>
    <name evidence="1" type="ORF">IHE55_12195</name>
</gene>
<reference evidence="1 2" key="1">
    <citation type="submission" date="2020-09" db="EMBL/GenBank/DDBJ databases">
        <title>Biosynthesis of the nuclear factor of activated T cells inhibitor NFAT-133 and its congeners in Streptomyces pactum.</title>
        <authorList>
            <person name="Zhou W."/>
            <person name="Posri P."/>
            <person name="Abugrain M.E."/>
            <person name="Weisberg A.J."/>
            <person name="Chang J.H."/>
            <person name="Mahmud T."/>
        </authorList>
    </citation>
    <scope>NUCLEOTIDE SEQUENCE [LARGE SCALE GENOMIC DNA]</scope>
    <source>
        <strain evidence="1 2">ATCC 27456</strain>
    </source>
</reference>
<accession>A0ABS0NJZ8</accession>
<dbReference type="Gene3D" id="3.40.50.720">
    <property type="entry name" value="NAD(P)-binding Rossmann-like Domain"/>
    <property type="match status" value="1"/>
</dbReference>
<dbReference type="RefSeq" id="WP_197989056.1">
    <property type="nucleotide sequence ID" value="NZ_JACYXC010000001.1"/>
</dbReference>
<sequence length="396" mass="42592">MRHITVIGGGFAGLTAAITCAEAGAEVTLYEAHHTLGGRARTADGPYGTNEGPHALYVGGPHWPWLAARDLIGPLAKIPLREGTRFRFHQAGGLRRTPPLAILKLLRHRDAPVDQDFATWAASRVGEEGMRAAANYLAVVLFHHDAGQLSAAFVQERLLRNVKLRPEARYVRGGWGGFIDRMARHARALGVRVETATRIDSLDALPAGHGPVIVATSLAAARKLLDDPSLVGESGRTVLLDLALRSRRGDPFIVAGLDLPAWVERFTAQDRSLAPAGEELIQAQLPIAPTERKDAGEARAERVLDVAFPGWRDRTVFRRSALAAGRTGALDLPGTTWRDRPAVRRGDGVYLAGDQVAAPGILCEVSFTSALEASTLALGEGRHTHPVRSPLDLNQS</sequence>
<dbReference type="PRINTS" id="PR00411">
    <property type="entry name" value="PNDRDTASEI"/>
</dbReference>
<protein>
    <submittedName>
        <fullName evidence="1">NAD(P)-binding protein</fullName>
    </submittedName>
</protein>
<dbReference type="SUPFAM" id="SSF51905">
    <property type="entry name" value="FAD/NAD(P)-binding domain"/>
    <property type="match status" value="1"/>
</dbReference>
<dbReference type="EMBL" id="JACYXC010000001">
    <property type="protein sequence ID" value="MBH5335517.1"/>
    <property type="molecule type" value="Genomic_DNA"/>
</dbReference>
<dbReference type="Proteomes" id="UP000807371">
    <property type="component" value="Unassembled WGS sequence"/>
</dbReference>
<comment type="caution">
    <text evidence="1">The sequence shown here is derived from an EMBL/GenBank/DDBJ whole genome shotgun (WGS) entry which is preliminary data.</text>
</comment>
<evidence type="ECO:0000313" key="2">
    <source>
        <dbReference type="Proteomes" id="UP000807371"/>
    </source>
</evidence>
<organism evidence="1 2">
    <name type="scientific">Streptomyces pactum</name>
    <dbReference type="NCBI Taxonomy" id="68249"/>
    <lineage>
        <taxon>Bacteria</taxon>
        <taxon>Bacillati</taxon>
        <taxon>Actinomycetota</taxon>
        <taxon>Actinomycetes</taxon>
        <taxon>Kitasatosporales</taxon>
        <taxon>Streptomycetaceae</taxon>
        <taxon>Streptomyces</taxon>
    </lineage>
</organism>
<keyword evidence="2" id="KW-1185">Reference proteome</keyword>
<dbReference type="PANTHER" id="PTHR43734">
    <property type="entry name" value="PHYTOENE DESATURASE"/>
    <property type="match status" value="1"/>
</dbReference>
<evidence type="ECO:0000313" key="1">
    <source>
        <dbReference type="EMBL" id="MBH5335517.1"/>
    </source>
</evidence>
<dbReference type="InterPro" id="IPR036188">
    <property type="entry name" value="FAD/NAD-bd_sf"/>
</dbReference>
<dbReference type="Pfam" id="PF13450">
    <property type="entry name" value="NAD_binding_8"/>
    <property type="match status" value="1"/>
</dbReference>
<dbReference type="PANTHER" id="PTHR43734:SF1">
    <property type="entry name" value="PHYTOENE DESATURASE"/>
    <property type="match status" value="1"/>
</dbReference>